<dbReference type="PANTHER" id="PTHR31118:SF12">
    <property type="entry name" value="CYCLASE-LIKE PROTEIN 2"/>
    <property type="match status" value="1"/>
</dbReference>
<name>A0ABU0T828_9ACTN</name>
<dbReference type="Proteomes" id="UP001230328">
    <property type="component" value="Unassembled WGS sequence"/>
</dbReference>
<sequence>MSGAMLSVPRCLMEVFMPEPSVLASLVSALRSGAIEVVDLTAPLSSSTPVLQLPPEFGQTAVFELDEISRYDDRGPAWYWNNFRSGEHTGTHFDAPNHWVTGKDLADVASVPVNRLVAPAAVLDFTAEAEENPDFLVEVDHVKAWEAKHGPLPDGGWLLVRTGWDTRSHAQEPFLNADENGPHTPGLSSECARWVAQESPVIGLGVETVGTDAGGAHSFDPAFPCHSYLMGSDKYGLTQLQNLAALPVTGSVVVAGPLPIVTGSGSPARVLALVERS</sequence>
<proteinExistence type="predicted"/>
<gene>
    <name evidence="1" type="ORF">QF035_009523</name>
</gene>
<organism evidence="1 2">
    <name type="scientific">Streptomyces umbrinus</name>
    <dbReference type="NCBI Taxonomy" id="67370"/>
    <lineage>
        <taxon>Bacteria</taxon>
        <taxon>Bacillati</taxon>
        <taxon>Actinomycetota</taxon>
        <taxon>Actinomycetes</taxon>
        <taxon>Kitasatosporales</taxon>
        <taxon>Streptomycetaceae</taxon>
        <taxon>Streptomyces</taxon>
        <taxon>Streptomyces phaeochromogenes group</taxon>
    </lineage>
</organism>
<dbReference type="EMBL" id="JAUSZI010000002">
    <property type="protein sequence ID" value="MDQ1031941.1"/>
    <property type="molecule type" value="Genomic_DNA"/>
</dbReference>
<evidence type="ECO:0000313" key="1">
    <source>
        <dbReference type="EMBL" id="MDQ1031941.1"/>
    </source>
</evidence>
<dbReference type="Gene3D" id="3.50.30.50">
    <property type="entry name" value="Putative cyclase"/>
    <property type="match status" value="1"/>
</dbReference>
<dbReference type="InterPro" id="IPR037175">
    <property type="entry name" value="KFase_sf"/>
</dbReference>
<dbReference type="SUPFAM" id="SSF102198">
    <property type="entry name" value="Putative cyclase"/>
    <property type="match status" value="1"/>
</dbReference>
<keyword evidence="2" id="KW-1185">Reference proteome</keyword>
<comment type="caution">
    <text evidence="1">The sequence shown here is derived from an EMBL/GenBank/DDBJ whole genome shotgun (WGS) entry which is preliminary data.</text>
</comment>
<evidence type="ECO:0000313" key="2">
    <source>
        <dbReference type="Proteomes" id="UP001230328"/>
    </source>
</evidence>
<accession>A0ABU0T828</accession>
<dbReference type="PANTHER" id="PTHR31118">
    <property type="entry name" value="CYCLASE-LIKE PROTEIN 2"/>
    <property type="match status" value="1"/>
</dbReference>
<dbReference type="InterPro" id="IPR007325">
    <property type="entry name" value="KFase/CYL"/>
</dbReference>
<protein>
    <submittedName>
        <fullName evidence="1">Kynurenine formamidase</fullName>
    </submittedName>
</protein>
<dbReference type="Pfam" id="PF04199">
    <property type="entry name" value="Cyclase"/>
    <property type="match status" value="1"/>
</dbReference>
<reference evidence="1 2" key="1">
    <citation type="submission" date="2023-07" db="EMBL/GenBank/DDBJ databases">
        <title>Comparative genomics of wheat-associated soil bacteria to identify genetic determinants of phenazine resistance.</title>
        <authorList>
            <person name="Mouncey N."/>
        </authorList>
    </citation>
    <scope>NUCLEOTIDE SEQUENCE [LARGE SCALE GENOMIC DNA]</scope>
    <source>
        <strain evidence="1 2">V2I4</strain>
    </source>
</reference>